<proteinExistence type="predicted"/>
<dbReference type="PANTHER" id="PTHR30055">
    <property type="entry name" value="HTH-TYPE TRANSCRIPTIONAL REGULATOR RUTR"/>
    <property type="match status" value="1"/>
</dbReference>
<accession>A0A327Z2W7</accession>
<keyword evidence="3" id="KW-0804">Transcription</keyword>
<evidence type="ECO:0000259" key="5">
    <source>
        <dbReference type="PROSITE" id="PS50977"/>
    </source>
</evidence>
<keyword evidence="2 4" id="KW-0238">DNA-binding</keyword>
<name>A0A327Z2W7_9ACTN</name>
<keyword evidence="1" id="KW-0805">Transcription regulation</keyword>
<dbReference type="GO" id="GO:0000976">
    <property type="term" value="F:transcription cis-regulatory region binding"/>
    <property type="evidence" value="ECO:0007669"/>
    <property type="project" value="TreeGrafter"/>
</dbReference>
<keyword evidence="7" id="KW-1185">Reference proteome</keyword>
<feature type="DNA-binding region" description="H-T-H motif" evidence="4">
    <location>
        <begin position="57"/>
        <end position="76"/>
    </location>
</feature>
<dbReference type="GO" id="GO:0003700">
    <property type="term" value="F:DNA-binding transcription factor activity"/>
    <property type="evidence" value="ECO:0007669"/>
    <property type="project" value="TreeGrafter"/>
</dbReference>
<dbReference type="Gene3D" id="1.10.10.60">
    <property type="entry name" value="Homeodomain-like"/>
    <property type="match status" value="1"/>
</dbReference>
<comment type="caution">
    <text evidence="6">The sequence shown here is derived from an EMBL/GenBank/DDBJ whole genome shotgun (WGS) entry which is preliminary data.</text>
</comment>
<gene>
    <name evidence="6" type="ORF">B0I29_1175</name>
</gene>
<evidence type="ECO:0000256" key="3">
    <source>
        <dbReference type="ARBA" id="ARBA00023163"/>
    </source>
</evidence>
<evidence type="ECO:0000313" key="6">
    <source>
        <dbReference type="EMBL" id="RAK29679.1"/>
    </source>
</evidence>
<dbReference type="Proteomes" id="UP000249341">
    <property type="component" value="Unassembled WGS sequence"/>
</dbReference>
<dbReference type="AlphaFoldDB" id="A0A327Z2W7"/>
<dbReference type="Pfam" id="PF00440">
    <property type="entry name" value="TetR_N"/>
    <property type="match status" value="1"/>
</dbReference>
<dbReference type="Gene3D" id="1.10.357.10">
    <property type="entry name" value="Tetracycline Repressor, domain 2"/>
    <property type="match status" value="1"/>
</dbReference>
<dbReference type="SUPFAM" id="SSF46689">
    <property type="entry name" value="Homeodomain-like"/>
    <property type="match status" value="1"/>
</dbReference>
<sequence>MSSANHYVNFDLEDRLWYDGRMVEKTRLRSVAREAIRADLAKVALAVFTERGFDNVSAADVAEAAGVSRSTFLRYFATKEEAVLSSLDPLGDTVAAALTARPAGEDLWTALRRCLEPLIDQYRDEPAVALSLAKLVDQSSSLTSARLDKQARWRRVLAGAVADRLEARDGTDPRPALLAGAALTAFEVATARWISSDGTAVLPDLVDEAFAYLTPAGAR</sequence>
<evidence type="ECO:0000256" key="4">
    <source>
        <dbReference type="PROSITE-ProRule" id="PRU00335"/>
    </source>
</evidence>
<dbReference type="InterPro" id="IPR001647">
    <property type="entry name" value="HTH_TetR"/>
</dbReference>
<dbReference type="PROSITE" id="PS50977">
    <property type="entry name" value="HTH_TETR_2"/>
    <property type="match status" value="1"/>
</dbReference>
<protein>
    <submittedName>
        <fullName evidence="6">TetR family transcriptional regulator</fullName>
    </submittedName>
</protein>
<dbReference type="PANTHER" id="PTHR30055:SF238">
    <property type="entry name" value="MYCOFACTOCIN BIOSYNTHESIS TRANSCRIPTIONAL REGULATOR MFTR-RELATED"/>
    <property type="match status" value="1"/>
</dbReference>
<dbReference type="Pfam" id="PF17754">
    <property type="entry name" value="TetR_C_14"/>
    <property type="match status" value="1"/>
</dbReference>
<organism evidence="6 7">
    <name type="scientific">Actinoplanes lutulentus</name>
    <dbReference type="NCBI Taxonomy" id="1287878"/>
    <lineage>
        <taxon>Bacteria</taxon>
        <taxon>Bacillati</taxon>
        <taxon>Actinomycetota</taxon>
        <taxon>Actinomycetes</taxon>
        <taxon>Micromonosporales</taxon>
        <taxon>Micromonosporaceae</taxon>
        <taxon>Actinoplanes</taxon>
    </lineage>
</organism>
<dbReference type="InterPro" id="IPR041347">
    <property type="entry name" value="MftR_C"/>
</dbReference>
<reference evidence="6 7" key="1">
    <citation type="submission" date="2018-06" db="EMBL/GenBank/DDBJ databases">
        <title>Genomic Encyclopedia of Type Strains, Phase III (KMG-III): the genomes of soil and plant-associated and newly described type strains.</title>
        <authorList>
            <person name="Whitman W."/>
        </authorList>
    </citation>
    <scope>NUCLEOTIDE SEQUENCE [LARGE SCALE GENOMIC DNA]</scope>
    <source>
        <strain evidence="6 7">CGMCC 4.7090</strain>
    </source>
</reference>
<evidence type="ECO:0000313" key="7">
    <source>
        <dbReference type="Proteomes" id="UP000249341"/>
    </source>
</evidence>
<dbReference type="PRINTS" id="PR00455">
    <property type="entry name" value="HTHTETR"/>
</dbReference>
<feature type="domain" description="HTH tetR-type" evidence="5">
    <location>
        <begin position="34"/>
        <end position="94"/>
    </location>
</feature>
<evidence type="ECO:0000256" key="1">
    <source>
        <dbReference type="ARBA" id="ARBA00023015"/>
    </source>
</evidence>
<dbReference type="InterPro" id="IPR009057">
    <property type="entry name" value="Homeodomain-like_sf"/>
</dbReference>
<dbReference type="InterPro" id="IPR050109">
    <property type="entry name" value="HTH-type_TetR-like_transc_reg"/>
</dbReference>
<evidence type="ECO:0000256" key="2">
    <source>
        <dbReference type="ARBA" id="ARBA00023125"/>
    </source>
</evidence>
<dbReference type="EMBL" id="QLMJ01000017">
    <property type="protein sequence ID" value="RAK29679.1"/>
    <property type="molecule type" value="Genomic_DNA"/>
</dbReference>